<evidence type="ECO:0000256" key="4">
    <source>
        <dbReference type="HAMAP-Rule" id="MF_00028"/>
    </source>
</evidence>
<evidence type="ECO:0000259" key="5">
    <source>
        <dbReference type="Pfam" id="PF01656"/>
    </source>
</evidence>
<evidence type="ECO:0000256" key="1">
    <source>
        <dbReference type="ARBA" id="ARBA00004953"/>
    </source>
</evidence>
<dbReference type="PANTHER" id="PTHR21343:SF1">
    <property type="entry name" value="COBYRIC ACID SYNTHASE"/>
    <property type="match status" value="1"/>
</dbReference>
<dbReference type="InterPro" id="IPR002586">
    <property type="entry name" value="CobQ/CobB/MinD/ParA_Nub-bd_dom"/>
</dbReference>
<name>A0A238UBH2_9FLAO</name>
<feature type="active site" description="Nucleophile" evidence="4">
    <location>
        <position position="339"/>
    </location>
</feature>
<dbReference type="GO" id="GO:0009236">
    <property type="term" value="P:cobalamin biosynthetic process"/>
    <property type="evidence" value="ECO:0007669"/>
    <property type="project" value="UniProtKB-UniRule"/>
</dbReference>
<comment type="function">
    <text evidence="4">Catalyzes amidations at positions B, D, E, and G on adenosylcobyrinic A,C-diamide. NH(2) groups are provided by glutamine, and one molecule of ATP is hydrogenolyzed for each amidation.</text>
</comment>
<sequence>MKMTQKLRPIMLVGTGSDVGKSMLVTGICRILKQKGFTPAPFKAQNMSLNSFVTKDGLEIGRAQAVQAEAAGISCTTEMNPVLLKPSGANKSQVILHGKPIGDQTARSYFLGNNKQELFKEVKNAFNTLQEQFNPIVLEGAGSISELNLKHRDIVNMRMAKHANADVYLVADIDRGGVFASVYGSIVLLDDDERKLIKGIIINKFRGDISLFEEGKKMIEELTNVPVLGVIPFAKDIYIEEEDSLALDTKNKAFTSGKINIAVLLLPFISNFTDFNRLEKDERVHLFYTRTREDLKKADIIIIPGSKNTIADMQFLRNAELAQEILNAYEQKKKIVGICGGFQMLGRSISDPHHVENEIQTIPGLGIIPADTIMASEKTTLQCNFKFKEYSDTCTGYEIHMGITSFEHQQKLNTVNGNSEGYYDENCWGTYIHGIFDNSVVIDDLLSDFTIEQNTTIFDYKKYKEENYDKLAIHLESNLDMDYIIRQMHS</sequence>
<dbReference type="AlphaFoldDB" id="A0A238UBH2"/>
<dbReference type="EMBL" id="LT899436">
    <property type="protein sequence ID" value="SNR16553.1"/>
    <property type="molecule type" value="Genomic_DNA"/>
</dbReference>
<dbReference type="GO" id="GO:0015420">
    <property type="term" value="F:ABC-type vitamin B12 transporter activity"/>
    <property type="evidence" value="ECO:0007669"/>
    <property type="project" value="UniProtKB-UniRule"/>
</dbReference>
<dbReference type="UniPathway" id="UPA00148"/>
<dbReference type="CDD" id="cd05389">
    <property type="entry name" value="CobQ_N"/>
    <property type="match status" value="1"/>
</dbReference>
<comment type="similarity">
    <text evidence="4">Belongs to the CobB/CobQ family. CobQ subfamily.</text>
</comment>
<keyword evidence="7" id="KW-0436">Ligase</keyword>
<dbReference type="InterPro" id="IPR029062">
    <property type="entry name" value="Class_I_gatase-like"/>
</dbReference>
<feature type="domain" description="CobB/CobQ-like glutamine amidotransferase" evidence="6">
    <location>
        <begin position="260"/>
        <end position="439"/>
    </location>
</feature>
<dbReference type="InterPro" id="IPR011698">
    <property type="entry name" value="GATase_3"/>
</dbReference>
<dbReference type="InterPro" id="IPR027417">
    <property type="entry name" value="P-loop_NTPase"/>
</dbReference>
<dbReference type="KEGG" id="tje:TJEJU_2884"/>
<dbReference type="GO" id="GO:0016874">
    <property type="term" value="F:ligase activity"/>
    <property type="evidence" value="ECO:0007669"/>
    <property type="project" value="UniProtKB-KW"/>
</dbReference>
<organism evidence="7 8">
    <name type="scientific">Tenacibaculum jejuense</name>
    <dbReference type="NCBI Taxonomy" id="584609"/>
    <lineage>
        <taxon>Bacteria</taxon>
        <taxon>Pseudomonadati</taxon>
        <taxon>Bacteroidota</taxon>
        <taxon>Flavobacteriia</taxon>
        <taxon>Flavobacteriales</taxon>
        <taxon>Flavobacteriaceae</taxon>
        <taxon>Tenacibaculum</taxon>
    </lineage>
</organism>
<comment type="pathway">
    <text evidence="1 4">Cofactor biosynthesis; adenosylcobalamin biosynthesis.</text>
</comment>
<evidence type="ECO:0000313" key="8">
    <source>
        <dbReference type="Proteomes" id="UP000215214"/>
    </source>
</evidence>
<dbReference type="InterPro" id="IPR033949">
    <property type="entry name" value="CobQ_GATase1"/>
</dbReference>
<keyword evidence="3 4" id="KW-0315">Glutamine amidotransferase</keyword>
<dbReference type="Pfam" id="PF07685">
    <property type="entry name" value="GATase_3"/>
    <property type="match status" value="1"/>
</dbReference>
<keyword evidence="2 4" id="KW-0169">Cobalamin biosynthesis</keyword>
<dbReference type="PANTHER" id="PTHR21343">
    <property type="entry name" value="DETHIOBIOTIN SYNTHETASE"/>
    <property type="match status" value="1"/>
</dbReference>
<dbReference type="HAMAP" id="MF_00028">
    <property type="entry name" value="CobQ"/>
    <property type="match status" value="1"/>
</dbReference>
<accession>A0A238UBH2</accession>
<feature type="active site" evidence="4">
    <location>
        <position position="433"/>
    </location>
</feature>
<dbReference type="Pfam" id="PF01656">
    <property type="entry name" value="CbiA"/>
    <property type="match status" value="1"/>
</dbReference>
<dbReference type="SUPFAM" id="SSF52540">
    <property type="entry name" value="P-loop containing nucleoside triphosphate hydrolases"/>
    <property type="match status" value="1"/>
</dbReference>
<evidence type="ECO:0000313" key="7">
    <source>
        <dbReference type="EMBL" id="SNR16553.1"/>
    </source>
</evidence>
<dbReference type="Gene3D" id="3.40.50.880">
    <property type="match status" value="1"/>
</dbReference>
<keyword evidence="8" id="KW-1185">Reference proteome</keyword>
<dbReference type="CDD" id="cd01750">
    <property type="entry name" value="GATase1_CobQ"/>
    <property type="match status" value="1"/>
</dbReference>
<dbReference type="InterPro" id="IPR047045">
    <property type="entry name" value="CobQ_N"/>
</dbReference>
<dbReference type="NCBIfam" id="TIGR00313">
    <property type="entry name" value="cobQ"/>
    <property type="match status" value="1"/>
</dbReference>
<proteinExistence type="inferred from homology"/>
<dbReference type="NCBIfam" id="NF001989">
    <property type="entry name" value="PRK00784.1"/>
    <property type="match status" value="1"/>
</dbReference>
<dbReference type="Proteomes" id="UP000215214">
    <property type="component" value="Chromosome TJEJU"/>
</dbReference>
<gene>
    <name evidence="4 7" type="primary">cobQ</name>
    <name evidence="7" type="ORF">TJEJU_2884</name>
</gene>
<protein>
    <recommendedName>
        <fullName evidence="4">Cobyric acid synthase</fullName>
    </recommendedName>
</protein>
<evidence type="ECO:0000256" key="3">
    <source>
        <dbReference type="ARBA" id="ARBA00022962"/>
    </source>
</evidence>
<evidence type="ECO:0000256" key="2">
    <source>
        <dbReference type="ARBA" id="ARBA00022573"/>
    </source>
</evidence>
<dbReference type="SUPFAM" id="SSF52317">
    <property type="entry name" value="Class I glutamine amidotransferase-like"/>
    <property type="match status" value="1"/>
</dbReference>
<feature type="domain" description="CobQ/CobB/MinD/ParA nucleotide binding" evidence="5">
    <location>
        <begin position="10"/>
        <end position="238"/>
    </location>
</feature>
<reference evidence="7 8" key="1">
    <citation type="submission" date="2017-07" db="EMBL/GenBank/DDBJ databases">
        <authorList>
            <person name="Sun Z.S."/>
            <person name="Albrecht U."/>
            <person name="Echele G."/>
            <person name="Lee C.C."/>
        </authorList>
    </citation>
    <scope>NUCLEOTIDE SEQUENCE [LARGE SCALE GENOMIC DNA]</scope>
    <source>
        <strain evidence="8">type strain: KCTC 22618</strain>
    </source>
</reference>
<dbReference type="RefSeq" id="WP_231970196.1">
    <property type="nucleotide sequence ID" value="NZ_LT899436.1"/>
</dbReference>
<dbReference type="Gene3D" id="3.40.50.300">
    <property type="entry name" value="P-loop containing nucleotide triphosphate hydrolases"/>
    <property type="match status" value="1"/>
</dbReference>
<dbReference type="InterPro" id="IPR004459">
    <property type="entry name" value="CobQ_synth"/>
</dbReference>
<evidence type="ECO:0000259" key="6">
    <source>
        <dbReference type="Pfam" id="PF07685"/>
    </source>
</evidence>
<dbReference type="PROSITE" id="PS51274">
    <property type="entry name" value="GATASE_COBBQ"/>
    <property type="match status" value="1"/>
</dbReference>